<gene>
    <name evidence="11" type="ORF">MUK42_28933</name>
</gene>
<keyword evidence="8" id="KW-0863">Zinc-finger</keyword>
<dbReference type="InterPro" id="IPR037431">
    <property type="entry name" value="REX4_DEDDh_dom"/>
</dbReference>
<evidence type="ECO:0000256" key="6">
    <source>
        <dbReference type="ARBA" id="ARBA00022839"/>
    </source>
</evidence>
<dbReference type="GO" id="GO:0008408">
    <property type="term" value="F:3'-5' exonuclease activity"/>
    <property type="evidence" value="ECO:0007669"/>
    <property type="project" value="InterPro"/>
</dbReference>
<keyword evidence="12" id="KW-1185">Reference proteome</keyword>
<dbReference type="InterPro" id="IPR036397">
    <property type="entry name" value="RNaseH_sf"/>
</dbReference>
<evidence type="ECO:0000256" key="2">
    <source>
        <dbReference type="ARBA" id="ARBA00010489"/>
    </source>
</evidence>
<dbReference type="PANTHER" id="PTHR12801:SF122">
    <property type="entry name" value="RNA EXONUCLEASE 4"/>
    <property type="match status" value="1"/>
</dbReference>
<dbReference type="OrthoDB" id="8191639at2759"/>
<dbReference type="GO" id="GO:0003676">
    <property type="term" value="F:nucleic acid binding"/>
    <property type="evidence" value="ECO:0007669"/>
    <property type="project" value="InterPro"/>
</dbReference>
<protein>
    <recommendedName>
        <fullName evidence="3">RNA exonuclease 4</fullName>
    </recommendedName>
</protein>
<evidence type="ECO:0000256" key="8">
    <source>
        <dbReference type="PROSITE-ProRule" id="PRU00042"/>
    </source>
</evidence>
<accession>A0A9E7JWQ4</accession>
<dbReference type="InterPro" id="IPR047021">
    <property type="entry name" value="REXO1/3/4-like"/>
</dbReference>
<dbReference type="Proteomes" id="UP001055439">
    <property type="component" value="Chromosome 4"/>
</dbReference>
<keyword evidence="8" id="KW-0479">Metal-binding</keyword>
<dbReference type="PROSITE" id="PS00028">
    <property type="entry name" value="ZINC_FINGER_C2H2_1"/>
    <property type="match status" value="1"/>
</dbReference>
<evidence type="ECO:0000256" key="7">
    <source>
        <dbReference type="ARBA" id="ARBA00023242"/>
    </source>
</evidence>
<comment type="similarity">
    <text evidence="2">Belongs to the REXO4 family.</text>
</comment>
<dbReference type="GO" id="GO:0005634">
    <property type="term" value="C:nucleus"/>
    <property type="evidence" value="ECO:0007669"/>
    <property type="project" value="UniProtKB-SubCell"/>
</dbReference>
<name>A0A9E7JWQ4_9LILI</name>
<keyword evidence="7" id="KW-0539">Nucleus</keyword>
<dbReference type="EMBL" id="CP097506">
    <property type="protein sequence ID" value="URD96479.1"/>
    <property type="molecule type" value="Genomic_DNA"/>
</dbReference>
<dbReference type="InterPro" id="IPR013087">
    <property type="entry name" value="Znf_C2H2_type"/>
</dbReference>
<comment type="subcellular location">
    <subcellularLocation>
        <location evidence="1">Nucleus</location>
    </subcellularLocation>
</comment>
<keyword evidence="4" id="KW-0540">Nuclease</keyword>
<evidence type="ECO:0000256" key="5">
    <source>
        <dbReference type="ARBA" id="ARBA00022801"/>
    </source>
</evidence>
<evidence type="ECO:0000256" key="1">
    <source>
        <dbReference type="ARBA" id="ARBA00004123"/>
    </source>
</evidence>
<dbReference type="AlphaFoldDB" id="A0A9E7JWQ4"/>
<evidence type="ECO:0000313" key="11">
    <source>
        <dbReference type="EMBL" id="URD96480.1"/>
    </source>
</evidence>
<dbReference type="GO" id="GO:0008270">
    <property type="term" value="F:zinc ion binding"/>
    <property type="evidence" value="ECO:0007669"/>
    <property type="project" value="UniProtKB-KW"/>
</dbReference>
<dbReference type="SUPFAM" id="SSF53098">
    <property type="entry name" value="Ribonuclease H-like"/>
    <property type="match status" value="1"/>
</dbReference>
<evidence type="ECO:0000313" key="12">
    <source>
        <dbReference type="Proteomes" id="UP001055439"/>
    </source>
</evidence>
<dbReference type="PROSITE" id="PS50157">
    <property type="entry name" value="ZINC_FINGER_C2H2_2"/>
    <property type="match status" value="1"/>
</dbReference>
<evidence type="ECO:0000256" key="4">
    <source>
        <dbReference type="ARBA" id="ARBA00022722"/>
    </source>
</evidence>
<feature type="compositionally biased region" description="Polar residues" evidence="9">
    <location>
        <begin position="310"/>
        <end position="322"/>
    </location>
</feature>
<dbReference type="GO" id="GO:0006364">
    <property type="term" value="P:rRNA processing"/>
    <property type="evidence" value="ECO:0007669"/>
    <property type="project" value="InterPro"/>
</dbReference>
<reference evidence="11" key="1">
    <citation type="submission" date="2022-05" db="EMBL/GenBank/DDBJ databases">
        <title>The Musa troglodytarum L. genome provides insights into the mechanism of non-climacteric behaviour and enrichment of carotenoids.</title>
        <authorList>
            <person name="Wang J."/>
        </authorList>
    </citation>
    <scope>NUCLEOTIDE SEQUENCE</scope>
    <source>
        <tissue evidence="11">Leaf</tissue>
    </source>
</reference>
<evidence type="ECO:0000256" key="3">
    <source>
        <dbReference type="ARBA" id="ARBA00016937"/>
    </source>
</evidence>
<feature type="domain" description="C2H2-type" evidence="10">
    <location>
        <begin position="12"/>
        <end position="41"/>
    </location>
</feature>
<dbReference type="SMART" id="SM00479">
    <property type="entry name" value="EXOIII"/>
    <property type="match status" value="1"/>
</dbReference>
<evidence type="ECO:0000256" key="9">
    <source>
        <dbReference type="SAM" id="MobiDB-lite"/>
    </source>
</evidence>
<dbReference type="CDD" id="cd06144">
    <property type="entry name" value="REX4_like"/>
    <property type="match status" value="1"/>
</dbReference>
<keyword evidence="8" id="KW-0862">Zinc</keyword>
<dbReference type="FunFam" id="3.30.420.10:FF:000064">
    <property type="entry name" value="RNA exonuclease 4"/>
    <property type="match status" value="1"/>
</dbReference>
<dbReference type="PANTHER" id="PTHR12801">
    <property type="entry name" value="RNA EXONUCLEASE REXO1 / RECO3 FAMILY MEMBER-RELATED"/>
    <property type="match status" value="1"/>
</dbReference>
<proteinExistence type="inferred from homology"/>
<sequence>MDNTPDSGTIRNKCAACFRQYNKVEHLVEHMRVSFHSVHEPKCGICQKHCRYLESLREHLIGPLPKIECARVFSTRGCDLCLDIFQSPNALRIHRGTCQLSRAAPGLISRMSRLSFQGPSSSDHGTRMQGSKIIALGCTMVGGGSDGSLDLCARVFLIGEDENIIFQTYIRPLIPVTNYRYETTGVRPEHLRDAMPLKQAQRRIQELLSNGEPIWKIRSRRGNARILVGHGLDHDLDCLGVEYPEFLIRDTATYPPLLKTSKLSNSLKHLTQTYLGYDIQTGIQDPYDDCVAAMRLYVRMRSQNHPREYSSGSGENRNNYPSWRQPELEKTTPEALLELSSSDYYCWCLDS</sequence>
<organism evidence="11 12">
    <name type="scientific">Musa troglodytarum</name>
    <name type="common">fe'i banana</name>
    <dbReference type="NCBI Taxonomy" id="320322"/>
    <lineage>
        <taxon>Eukaryota</taxon>
        <taxon>Viridiplantae</taxon>
        <taxon>Streptophyta</taxon>
        <taxon>Embryophyta</taxon>
        <taxon>Tracheophyta</taxon>
        <taxon>Spermatophyta</taxon>
        <taxon>Magnoliopsida</taxon>
        <taxon>Liliopsida</taxon>
        <taxon>Zingiberales</taxon>
        <taxon>Musaceae</taxon>
        <taxon>Musa</taxon>
    </lineage>
</organism>
<feature type="region of interest" description="Disordered" evidence="9">
    <location>
        <begin position="305"/>
        <end position="327"/>
    </location>
</feature>
<dbReference type="InterPro" id="IPR012337">
    <property type="entry name" value="RNaseH-like_sf"/>
</dbReference>
<keyword evidence="6" id="KW-0269">Exonuclease</keyword>
<keyword evidence="5" id="KW-0378">Hydrolase</keyword>
<dbReference type="Gene3D" id="3.30.420.10">
    <property type="entry name" value="Ribonuclease H-like superfamily/Ribonuclease H"/>
    <property type="match status" value="1"/>
</dbReference>
<evidence type="ECO:0000259" key="10">
    <source>
        <dbReference type="PROSITE" id="PS50157"/>
    </source>
</evidence>
<dbReference type="EMBL" id="CP097506">
    <property type="protein sequence ID" value="URD96480.1"/>
    <property type="molecule type" value="Genomic_DNA"/>
</dbReference>
<dbReference type="InterPro" id="IPR013520">
    <property type="entry name" value="Ribonucl_H"/>
</dbReference>